<comment type="subcellular location">
    <subcellularLocation>
        <location evidence="1 7">Cell inner membrane</location>
        <topology evidence="1 7">Multi-pass membrane protein</topology>
    </subcellularLocation>
</comment>
<keyword evidence="5 7" id="KW-1133">Transmembrane helix</keyword>
<comment type="subunit">
    <text evidence="7">The complex comprises the extracytoplasmic solute receptor protein and the two transmembrane proteins.</text>
</comment>
<organism evidence="9 10">
    <name type="scientific">Bordetella petrii</name>
    <dbReference type="NCBI Taxonomy" id="94624"/>
    <lineage>
        <taxon>Bacteria</taxon>
        <taxon>Pseudomonadati</taxon>
        <taxon>Pseudomonadota</taxon>
        <taxon>Betaproteobacteria</taxon>
        <taxon>Burkholderiales</taxon>
        <taxon>Alcaligenaceae</taxon>
        <taxon>Bordetella</taxon>
    </lineage>
</organism>
<evidence type="ECO:0000256" key="6">
    <source>
        <dbReference type="ARBA" id="ARBA00023136"/>
    </source>
</evidence>
<dbReference type="NCBIfam" id="TIGR00786">
    <property type="entry name" value="dctM"/>
    <property type="match status" value="1"/>
</dbReference>
<evidence type="ECO:0000256" key="5">
    <source>
        <dbReference type="ARBA" id="ARBA00022989"/>
    </source>
</evidence>
<dbReference type="RefSeq" id="WP_028354099.1">
    <property type="nucleotide sequence ID" value="NZ_JAUDJE010000018.1"/>
</dbReference>
<feature type="transmembrane region" description="Helical" evidence="7">
    <location>
        <begin position="288"/>
        <end position="309"/>
    </location>
</feature>
<protein>
    <recommendedName>
        <fullName evidence="7">TRAP transporter large permease protein</fullName>
    </recommendedName>
</protein>
<feature type="domain" description="TRAP C4-dicarboxylate transport system permease DctM subunit" evidence="8">
    <location>
        <begin position="13"/>
        <end position="425"/>
    </location>
</feature>
<keyword evidence="10" id="KW-1185">Reference proteome</keyword>
<accession>A0ABT7W794</accession>
<keyword evidence="2" id="KW-1003">Cell membrane</keyword>
<comment type="function">
    <text evidence="7">Part of the tripartite ATP-independent periplasmic (TRAP) transport system.</text>
</comment>
<feature type="transmembrane region" description="Helical" evidence="7">
    <location>
        <begin position="175"/>
        <end position="196"/>
    </location>
</feature>
<name>A0ABT7W794_9BORD</name>
<feature type="transmembrane region" description="Helical" evidence="7">
    <location>
        <begin position="329"/>
        <end position="352"/>
    </location>
</feature>
<dbReference type="PANTHER" id="PTHR33362">
    <property type="entry name" value="SIALIC ACID TRAP TRANSPORTER PERMEASE PROTEIN SIAT-RELATED"/>
    <property type="match status" value="1"/>
</dbReference>
<dbReference type="InterPro" id="IPR010656">
    <property type="entry name" value="DctM"/>
</dbReference>
<feature type="transmembrane region" description="Helical" evidence="7">
    <location>
        <begin position="59"/>
        <end position="79"/>
    </location>
</feature>
<dbReference type="PIRSF" id="PIRSF006066">
    <property type="entry name" value="HI0050"/>
    <property type="match status" value="1"/>
</dbReference>
<keyword evidence="4 7" id="KW-0812">Transmembrane</keyword>
<evidence type="ECO:0000256" key="3">
    <source>
        <dbReference type="ARBA" id="ARBA00022519"/>
    </source>
</evidence>
<feature type="transmembrane region" description="Helical" evidence="7">
    <location>
        <begin position="401"/>
        <end position="422"/>
    </location>
</feature>
<evidence type="ECO:0000256" key="4">
    <source>
        <dbReference type="ARBA" id="ARBA00022692"/>
    </source>
</evidence>
<reference evidence="9" key="1">
    <citation type="submission" date="2023-06" db="EMBL/GenBank/DDBJ databases">
        <title>full genome analysis of Phenantherene degrader P3.</title>
        <authorList>
            <person name="Akbar A."/>
            <person name="Rahmeh R."/>
            <person name="Kishk M."/>
        </authorList>
    </citation>
    <scope>NUCLEOTIDE SEQUENCE</scope>
    <source>
        <strain evidence="9">P3</strain>
    </source>
</reference>
<feature type="transmembrane region" description="Helical" evidence="7">
    <location>
        <begin position="6"/>
        <end position="38"/>
    </location>
</feature>
<feature type="transmembrane region" description="Helical" evidence="7">
    <location>
        <begin position="224"/>
        <end position="242"/>
    </location>
</feature>
<dbReference type="Proteomes" id="UP001175604">
    <property type="component" value="Unassembled WGS sequence"/>
</dbReference>
<keyword evidence="3 7" id="KW-0997">Cell inner membrane</keyword>
<proteinExistence type="inferred from homology"/>
<sequence length="438" mass="45968">MSPTWAAITIISALFIFLGTGMPIAFALGLAAVGGLFLDMGPSVIEVIAETMFAGIANLAYVSIPMFVLMGAIVAGTPAGGDLYKALDRWLYKVPGGLVLSNIGACAIFAGMTGSSPATCAAIGKMGIPEMMNRGYPASVATGSIAAGGTLGILIPPSVTMIVYGISTQTSIGRLFLAGVLPGLMLTGMFMAWALLDARRKGFSFDVGKVAYSLRDKLATLPRVLPLLLIVVGLLFVLYGGVATPSEAAGAGAMLTLLVVAVVYRLVRMKTYTGIFGSAMRESVMIMMIMASAELFAFALSSLFITQSVAQAIAALEVNRWVLMGMINVFLLVAGMFLPPVAVIVMAAPLLFPIVVQAGFDPYWFAVVLTINMEIGLITPPIGLNLFVLNSIAPQVPTKDVLWGALPYVLVMLAGIVVLCIFPEIVTWLPERIMGPVA</sequence>
<evidence type="ECO:0000256" key="1">
    <source>
        <dbReference type="ARBA" id="ARBA00004429"/>
    </source>
</evidence>
<dbReference type="PANTHER" id="PTHR33362:SF5">
    <property type="entry name" value="C4-DICARBOXYLATE TRAP TRANSPORTER LARGE PERMEASE PROTEIN DCTM"/>
    <property type="match status" value="1"/>
</dbReference>
<evidence type="ECO:0000256" key="2">
    <source>
        <dbReference type="ARBA" id="ARBA00022475"/>
    </source>
</evidence>
<evidence type="ECO:0000313" key="9">
    <source>
        <dbReference type="EMBL" id="MDM9561059.1"/>
    </source>
</evidence>
<comment type="caution">
    <text evidence="9">The sequence shown here is derived from an EMBL/GenBank/DDBJ whole genome shotgun (WGS) entry which is preliminary data.</text>
</comment>
<keyword evidence="7" id="KW-0813">Transport</keyword>
<keyword evidence="6 7" id="KW-0472">Membrane</keyword>
<dbReference type="EMBL" id="JAUDJE010000018">
    <property type="protein sequence ID" value="MDM9561059.1"/>
    <property type="molecule type" value="Genomic_DNA"/>
</dbReference>
<comment type="caution">
    <text evidence="7">Lacks conserved residue(s) required for the propagation of feature annotation.</text>
</comment>
<dbReference type="Pfam" id="PF06808">
    <property type="entry name" value="DctM"/>
    <property type="match status" value="1"/>
</dbReference>
<evidence type="ECO:0000259" key="8">
    <source>
        <dbReference type="Pfam" id="PF06808"/>
    </source>
</evidence>
<comment type="similarity">
    <text evidence="7">Belongs to the TRAP transporter large permease family.</text>
</comment>
<dbReference type="InterPro" id="IPR004681">
    <property type="entry name" value="TRAP_DctM"/>
</dbReference>
<feature type="transmembrane region" description="Helical" evidence="7">
    <location>
        <begin position="248"/>
        <end position="267"/>
    </location>
</feature>
<evidence type="ECO:0000313" key="10">
    <source>
        <dbReference type="Proteomes" id="UP001175604"/>
    </source>
</evidence>
<evidence type="ECO:0000256" key="7">
    <source>
        <dbReference type="RuleBase" id="RU369079"/>
    </source>
</evidence>
<feature type="transmembrane region" description="Helical" evidence="7">
    <location>
        <begin position="364"/>
        <end position="389"/>
    </location>
</feature>
<feature type="transmembrane region" description="Helical" evidence="7">
    <location>
        <begin position="99"/>
        <end position="123"/>
    </location>
</feature>
<gene>
    <name evidence="9" type="ORF">QUC21_18640</name>
</gene>